<sequence length="478" mass="53539">MEMKDGKKAKKEMGKRVRSETDEIGNLSAPGKHPEENRPEKKRTAGKWLQRLCGWALLCLAAPALTLVFLLAVSRITRELILDHVQESIEWLTERGADVYFWNGNDRGTAGDYYIDGQWLDIALYLDEGEPVETVVDCPYYLNENGDMYVSLTELAEENGEISPNTSYARYWNGSAGMLRLLLLFWDLQGIFRFQSVVGLALLAVLSLLLWRKGEVCFLIALLAALWCTNAGMISANAFCAPSFLIMAGVMILVLLKEDARLAPLFLISGSLTACFENLCAETLTISMPLLLAMVLARRRGELLHARQFFRYAIRSCLLWGAGYLSAFLAKWALSLLVLGPDSLREVAESAEYRLFLDGSDTLGWLLGGILSPFTYLRPFSFTETWGQLIVALLAVALPVFCLLYLFGKRDASCTPASLFLIPAMIPILRFVVLYAHTYGHRYAVYRALLVLVVSLLCLFLESLRLPSGRRLNRKTGR</sequence>
<dbReference type="AlphaFoldDB" id="A0A9D2I9M7"/>
<evidence type="ECO:0000313" key="3">
    <source>
        <dbReference type="EMBL" id="HJA94083.1"/>
    </source>
</evidence>
<feature type="compositionally biased region" description="Basic and acidic residues" evidence="1">
    <location>
        <begin position="1"/>
        <end position="21"/>
    </location>
</feature>
<proteinExistence type="predicted"/>
<feature type="transmembrane region" description="Helical" evidence="2">
    <location>
        <begin position="276"/>
        <end position="297"/>
    </location>
</feature>
<feature type="compositionally biased region" description="Basic and acidic residues" evidence="1">
    <location>
        <begin position="32"/>
        <end position="41"/>
    </location>
</feature>
<reference evidence="3" key="1">
    <citation type="journal article" date="2021" name="PeerJ">
        <title>Extensive microbial diversity within the chicken gut microbiome revealed by metagenomics and culture.</title>
        <authorList>
            <person name="Gilroy R."/>
            <person name="Ravi A."/>
            <person name="Getino M."/>
            <person name="Pursley I."/>
            <person name="Horton D.L."/>
            <person name="Alikhan N.F."/>
            <person name="Baker D."/>
            <person name="Gharbi K."/>
            <person name="Hall N."/>
            <person name="Watson M."/>
            <person name="Adriaenssens E.M."/>
            <person name="Foster-Nyarko E."/>
            <person name="Jarju S."/>
            <person name="Secka A."/>
            <person name="Antonio M."/>
            <person name="Oren A."/>
            <person name="Chaudhuri R.R."/>
            <person name="La Ragione R."/>
            <person name="Hildebrand F."/>
            <person name="Pallen M.J."/>
        </authorList>
    </citation>
    <scope>NUCLEOTIDE SEQUENCE</scope>
    <source>
        <strain evidence="3">CHK179-7159</strain>
    </source>
</reference>
<evidence type="ECO:0000313" key="4">
    <source>
        <dbReference type="Proteomes" id="UP000886858"/>
    </source>
</evidence>
<feature type="transmembrane region" description="Helical" evidence="2">
    <location>
        <begin position="318"/>
        <end position="339"/>
    </location>
</feature>
<reference evidence="3" key="2">
    <citation type="submission" date="2021-04" db="EMBL/GenBank/DDBJ databases">
        <authorList>
            <person name="Gilroy R."/>
        </authorList>
    </citation>
    <scope>NUCLEOTIDE SEQUENCE</scope>
    <source>
        <strain evidence="3">CHK179-7159</strain>
    </source>
</reference>
<accession>A0A9D2I9M7</accession>
<comment type="caution">
    <text evidence="3">The sequence shown here is derived from an EMBL/GenBank/DDBJ whole genome shotgun (WGS) entry which is preliminary data.</text>
</comment>
<feature type="transmembrane region" description="Helical" evidence="2">
    <location>
        <begin position="386"/>
        <end position="407"/>
    </location>
</feature>
<feature type="transmembrane region" description="Helical" evidence="2">
    <location>
        <begin position="444"/>
        <end position="464"/>
    </location>
</feature>
<evidence type="ECO:0000256" key="1">
    <source>
        <dbReference type="SAM" id="MobiDB-lite"/>
    </source>
</evidence>
<protein>
    <submittedName>
        <fullName evidence="3">Uncharacterized protein</fullName>
    </submittedName>
</protein>
<feature type="transmembrane region" description="Helical" evidence="2">
    <location>
        <begin position="52"/>
        <end position="73"/>
    </location>
</feature>
<keyword evidence="2" id="KW-0812">Transmembrane</keyword>
<keyword evidence="2" id="KW-1133">Transmembrane helix</keyword>
<feature type="transmembrane region" description="Helical" evidence="2">
    <location>
        <begin position="419"/>
        <end position="438"/>
    </location>
</feature>
<feature type="transmembrane region" description="Helical" evidence="2">
    <location>
        <begin position="223"/>
        <end position="256"/>
    </location>
</feature>
<keyword evidence="2" id="KW-0472">Membrane</keyword>
<feature type="transmembrane region" description="Helical" evidence="2">
    <location>
        <begin position="191"/>
        <end position="211"/>
    </location>
</feature>
<feature type="region of interest" description="Disordered" evidence="1">
    <location>
        <begin position="1"/>
        <end position="41"/>
    </location>
</feature>
<dbReference type="EMBL" id="DWYY01000151">
    <property type="protein sequence ID" value="HJA94083.1"/>
    <property type="molecule type" value="Genomic_DNA"/>
</dbReference>
<name>A0A9D2I9M7_9FIRM</name>
<dbReference type="Proteomes" id="UP000886858">
    <property type="component" value="Unassembled WGS sequence"/>
</dbReference>
<organism evidence="3 4">
    <name type="scientific">Candidatus Eisenbergiella merdipullorum</name>
    <dbReference type="NCBI Taxonomy" id="2838553"/>
    <lineage>
        <taxon>Bacteria</taxon>
        <taxon>Bacillati</taxon>
        <taxon>Bacillota</taxon>
        <taxon>Clostridia</taxon>
        <taxon>Lachnospirales</taxon>
        <taxon>Lachnospiraceae</taxon>
        <taxon>Eisenbergiella</taxon>
    </lineage>
</organism>
<evidence type="ECO:0000256" key="2">
    <source>
        <dbReference type="SAM" id="Phobius"/>
    </source>
</evidence>
<gene>
    <name evidence="3" type="ORF">H9717_13415</name>
</gene>